<reference evidence="2 3" key="1">
    <citation type="journal article" date="2019" name="Environ. Microbiol.">
        <title>At the nexus of three kingdoms: the genome of the mycorrhizal fungus Gigaspora margarita provides insights into plant, endobacterial and fungal interactions.</title>
        <authorList>
            <person name="Venice F."/>
            <person name="Ghignone S."/>
            <person name="Salvioli di Fossalunga A."/>
            <person name="Amselem J."/>
            <person name="Novero M."/>
            <person name="Xianan X."/>
            <person name="Sedzielewska Toro K."/>
            <person name="Morin E."/>
            <person name="Lipzen A."/>
            <person name="Grigoriev I.V."/>
            <person name="Henrissat B."/>
            <person name="Martin F.M."/>
            <person name="Bonfante P."/>
        </authorList>
    </citation>
    <scope>NUCLEOTIDE SEQUENCE [LARGE SCALE GENOMIC DNA]</scope>
    <source>
        <strain evidence="2 3">BEG34</strain>
    </source>
</reference>
<evidence type="ECO:0000313" key="2">
    <source>
        <dbReference type="EMBL" id="KAF0501118.1"/>
    </source>
</evidence>
<dbReference type="Proteomes" id="UP000439903">
    <property type="component" value="Unassembled WGS sequence"/>
</dbReference>
<evidence type="ECO:0000313" key="3">
    <source>
        <dbReference type="Proteomes" id="UP000439903"/>
    </source>
</evidence>
<dbReference type="Pfam" id="PF12937">
    <property type="entry name" value="F-box-like"/>
    <property type="match status" value="1"/>
</dbReference>
<dbReference type="AlphaFoldDB" id="A0A8H4AIT5"/>
<comment type="caution">
    <text evidence="2">The sequence shown here is derived from an EMBL/GenBank/DDBJ whole genome shotgun (WGS) entry which is preliminary data.</text>
</comment>
<sequence>MSLRLPNECVQNILGHLSESDHKTLLSLTLVNRNFCQNAIPLLWKNPLHSRRSSKKHYKIIPLLLSLLDEDRKSLLKFTERKLVIPKTTIFYYTAFIKKLDFMNLLVQVFYWYKKNCKTGKPEKKNKFGKFLQRSNRWIGSCLRNSNRTVTLLEKQEILIFSESIFDSLFKHHKFTEFQIYPSHPSTYLPHFPPIKIKNGYFVSPHTHRTHNNPIPFNKFNAFNLLVKYASGLGCYYIDTYSKYRGKEPLLGNSIRYWVGNQYDLIFEGGNFESGNKDILKVFEKIHVQCWDIQQVKLILIFDS</sequence>
<organism evidence="2 3">
    <name type="scientific">Gigaspora margarita</name>
    <dbReference type="NCBI Taxonomy" id="4874"/>
    <lineage>
        <taxon>Eukaryota</taxon>
        <taxon>Fungi</taxon>
        <taxon>Fungi incertae sedis</taxon>
        <taxon>Mucoromycota</taxon>
        <taxon>Glomeromycotina</taxon>
        <taxon>Glomeromycetes</taxon>
        <taxon>Diversisporales</taxon>
        <taxon>Gigasporaceae</taxon>
        <taxon>Gigaspora</taxon>
    </lineage>
</organism>
<dbReference type="OrthoDB" id="2371796at2759"/>
<dbReference type="EMBL" id="WTPW01000544">
    <property type="protein sequence ID" value="KAF0501118.1"/>
    <property type="molecule type" value="Genomic_DNA"/>
</dbReference>
<gene>
    <name evidence="2" type="ORF">F8M41_020137</name>
</gene>
<name>A0A8H4AIT5_GIGMA</name>
<evidence type="ECO:0000259" key="1">
    <source>
        <dbReference type="Pfam" id="PF12937"/>
    </source>
</evidence>
<keyword evidence="3" id="KW-1185">Reference proteome</keyword>
<dbReference type="InterPro" id="IPR001810">
    <property type="entry name" value="F-box_dom"/>
</dbReference>
<proteinExistence type="predicted"/>
<feature type="domain" description="F-box" evidence="1">
    <location>
        <begin position="4"/>
        <end position="47"/>
    </location>
</feature>
<protein>
    <recommendedName>
        <fullName evidence="1">F-box domain-containing protein</fullName>
    </recommendedName>
</protein>
<accession>A0A8H4AIT5</accession>